<dbReference type="InterPro" id="IPR000587">
    <property type="entry name" value="Creatinase_N"/>
</dbReference>
<keyword evidence="7" id="KW-0031">Aminopeptidase</keyword>
<dbReference type="Pfam" id="PF01321">
    <property type="entry name" value="Creatinase_N"/>
    <property type="match status" value="1"/>
</dbReference>
<name>A0A3B0TA85_9ZZZZ</name>
<dbReference type="GO" id="GO:0070006">
    <property type="term" value="F:metalloaminopeptidase activity"/>
    <property type="evidence" value="ECO:0007669"/>
    <property type="project" value="InterPro"/>
</dbReference>
<dbReference type="CDD" id="cd01085">
    <property type="entry name" value="APP"/>
    <property type="match status" value="1"/>
</dbReference>
<comment type="similarity">
    <text evidence="1">Belongs to the peptidase M24B family.</text>
</comment>
<dbReference type="Gene3D" id="3.90.230.10">
    <property type="entry name" value="Creatinase/methionine aminopeptidase superfamily"/>
    <property type="match status" value="1"/>
</dbReference>
<organism evidence="7">
    <name type="scientific">hydrothermal vent metagenome</name>
    <dbReference type="NCBI Taxonomy" id="652676"/>
    <lineage>
        <taxon>unclassified sequences</taxon>
        <taxon>metagenomes</taxon>
        <taxon>ecological metagenomes</taxon>
    </lineage>
</organism>
<dbReference type="FunFam" id="3.90.230.10:FF:000009">
    <property type="entry name" value="xaa-Pro aminopeptidase 2"/>
    <property type="match status" value="1"/>
</dbReference>
<sequence length="603" mass="64159">MFQDFGDKTDPSLGAPRLAALRAQLAALGLSGFIVPHADRFQGEYLQARDERLMWLTGFSGSAGAAVVLAENAAVFVDGRYTLQAAAQIDGDAFSHQELVGGALTGWLEKNAGEGTAVGYDPWLHTAAAANKLRRACTKAGAALQPVEPNPIDTIWPDQPAPPSARIVPHALEFAGKSAAEKLVQLREALADAGEDASLVTLCDGISWLFNIRGNDVVHTPIVHAFALVQKNCATLFTDPGKLDDAARDWLAPHAMISPETDLGPALDALGAAGATVRLDPDTAADWLALRLKAAGAKVSKAGDPTIGPKARKNAAERAGAHAAHARDGVAMARFLAWFDDKAPAGDLDEIAAATQLERLRAETNQLRDISFDTISAAGPNAALPHYRVSSASNRIIEPGSFYLVDSGGQYRDGTTDITRTIAVGKVPGEMKRRYTQVLRGHIAIATARFPVGTCGAQLDTLARLPLWLAGEDFDHGTGHGVGAYLSVHEGPQRISKAGTAVLEPGMILSNEPGFYKEGVFGIRIENLILVTEATDIPGGSRPMMGFETLSYTPIDTSPLDSELMAPDEIAWLNAYHAETRMRLIDQLQGPDRDWLIAATEPI</sequence>
<dbReference type="Gene3D" id="3.40.350.10">
    <property type="entry name" value="Creatinase/prolidase N-terminal domain"/>
    <property type="match status" value="2"/>
</dbReference>
<dbReference type="InterPro" id="IPR050422">
    <property type="entry name" value="X-Pro_aminopeptidase_P"/>
</dbReference>
<keyword evidence="7" id="KW-0645">Protease</keyword>
<dbReference type="AlphaFoldDB" id="A0A3B0TA85"/>
<evidence type="ECO:0000313" key="7">
    <source>
        <dbReference type="EMBL" id="VAW15591.1"/>
    </source>
</evidence>
<dbReference type="SUPFAM" id="SSF55920">
    <property type="entry name" value="Creatinase/aminopeptidase"/>
    <property type="match status" value="1"/>
</dbReference>
<dbReference type="SUPFAM" id="SSF53092">
    <property type="entry name" value="Creatinase/prolidase N-terminal domain"/>
    <property type="match status" value="1"/>
</dbReference>
<feature type="domain" description="Peptidase M24 C-terminal" evidence="6">
    <location>
        <begin position="543"/>
        <end position="603"/>
    </location>
</feature>
<dbReference type="PANTHER" id="PTHR43763">
    <property type="entry name" value="XAA-PRO AMINOPEPTIDASE 1"/>
    <property type="match status" value="1"/>
</dbReference>
<reference evidence="7" key="1">
    <citation type="submission" date="2018-06" db="EMBL/GenBank/DDBJ databases">
        <authorList>
            <person name="Zhirakovskaya E."/>
        </authorList>
    </citation>
    <scope>NUCLEOTIDE SEQUENCE</scope>
</reference>
<feature type="domain" description="Creatinase N-terminal" evidence="5">
    <location>
        <begin position="17"/>
        <end position="149"/>
    </location>
</feature>
<dbReference type="GO" id="GO:0005737">
    <property type="term" value="C:cytoplasm"/>
    <property type="evidence" value="ECO:0007669"/>
    <property type="project" value="UniProtKB-ARBA"/>
</dbReference>
<feature type="domain" description="Peptidase M24" evidence="4">
    <location>
        <begin position="322"/>
        <end position="533"/>
    </location>
</feature>
<dbReference type="EMBL" id="UOEM01000086">
    <property type="protein sequence ID" value="VAW15591.1"/>
    <property type="molecule type" value="Genomic_DNA"/>
</dbReference>
<accession>A0A3B0TA85</accession>
<evidence type="ECO:0000259" key="4">
    <source>
        <dbReference type="Pfam" id="PF00557"/>
    </source>
</evidence>
<evidence type="ECO:0000256" key="3">
    <source>
        <dbReference type="ARBA" id="ARBA00022801"/>
    </source>
</evidence>
<dbReference type="PANTHER" id="PTHR43763:SF6">
    <property type="entry name" value="XAA-PRO AMINOPEPTIDASE 1"/>
    <property type="match status" value="1"/>
</dbReference>
<evidence type="ECO:0000256" key="2">
    <source>
        <dbReference type="ARBA" id="ARBA00022723"/>
    </source>
</evidence>
<protein>
    <submittedName>
        <fullName evidence="7">Xaa-Pro aminopeptidase</fullName>
        <ecNumber evidence="7">3.4.11.9</ecNumber>
    </submittedName>
</protein>
<dbReference type="Pfam" id="PF00557">
    <property type="entry name" value="Peptidase_M24"/>
    <property type="match status" value="1"/>
</dbReference>
<keyword evidence="2" id="KW-0479">Metal-binding</keyword>
<evidence type="ECO:0000259" key="6">
    <source>
        <dbReference type="Pfam" id="PF16188"/>
    </source>
</evidence>
<evidence type="ECO:0000256" key="1">
    <source>
        <dbReference type="ARBA" id="ARBA00008766"/>
    </source>
</evidence>
<proteinExistence type="inferred from homology"/>
<dbReference type="InterPro" id="IPR036005">
    <property type="entry name" value="Creatinase/aminopeptidase-like"/>
</dbReference>
<evidence type="ECO:0000259" key="5">
    <source>
        <dbReference type="Pfam" id="PF01321"/>
    </source>
</evidence>
<keyword evidence="3 7" id="KW-0378">Hydrolase</keyword>
<dbReference type="EC" id="3.4.11.9" evidence="7"/>
<dbReference type="GO" id="GO:0046872">
    <property type="term" value="F:metal ion binding"/>
    <property type="evidence" value="ECO:0007669"/>
    <property type="project" value="UniProtKB-KW"/>
</dbReference>
<dbReference type="Pfam" id="PF16189">
    <property type="entry name" value="Creatinase_N_2"/>
    <property type="match status" value="1"/>
</dbReference>
<gene>
    <name evidence="7" type="ORF">MNBD_ALPHA09-1423</name>
</gene>
<dbReference type="InterPro" id="IPR033740">
    <property type="entry name" value="Pept_M24B"/>
</dbReference>
<dbReference type="InterPro" id="IPR029149">
    <property type="entry name" value="Creatin/AminoP/Spt16_N"/>
</dbReference>
<dbReference type="InterPro" id="IPR032416">
    <property type="entry name" value="Peptidase_M24_C"/>
</dbReference>
<dbReference type="InterPro" id="IPR000994">
    <property type="entry name" value="Pept_M24"/>
</dbReference>
<dbReference type="Pfam" id="PF16188">
    <property type="entry name" value="Peptidase_M24_C"/>
    <property type="match status" value="1"/>
</dbReference>